<evidence type="ECO:0000313" key="2">
    <source>
        <dbReference type="Proteomes" id="UP000772181"/>
    </source>
</evidence>
<dbReference type="EMBL" id="JACQWF010000091">
    <property type="protein sequence ID" value="MBI4595129.1"/>
    <property type="molecule type" value="Genomic_DNA"/>
</dbReference>
<organism evidence="1 2">
    <name type="scientific">Tectimicrobiota bacterium</name>
    <dbReference type="NCBI Taxonomy" id="2528274"/>
    <lineage>
        <taxon>Bacteria</taxon>
        <taxon>Pseudomonadati</taxon>
        <taxon>Nitrospinota/Tectimicrobiota group</taxon>
        <taxon>Candidatus Tectimicrobiota</taxon>
    </lineage>
</organism>
<reference evidence="1" key="1">
    <citation type="submission" date="2020-07" db="EMBL/GenBank/DDBJ databases">
        <title>Huge and variable diversity of episymbiotic CPR bacteria and DPANN archaea in groundwater ecosystems.</title>
        <authorList>
            <person name="He C.Y."/>
            <person name="Keren R."/>
            <person name="Whittaker M."/>
            <person name="Farag I.F."/>
            <person name="Doudna J."/>
            <person name="Cate J.H.D."/>
            <person name="Banfield J.F."/>
        </authorList>
    </citation>
    <scope>NUCLEOTIDE SEQUENCE</scope>
    <source>
        <strain evidence="1">NC_groundwater_1482_Ag_S-0.65um_47_24</strain>
    </source>
</reference>
<sequence length="152" mass="17589">MSNWITGKELMARWNIPFFEFIDYLRQGLQAYSSYAKKKIQYSDIYAISDDRLAESLMNPVMDDEARKIMDMGSNLAEYFDSLPKTSDILTEAGAKQVIGEFSNHLFKKEDILEFENNHPELKRANEQKQADQEPKLSRVQMDKAKVIAIAK</sequence>
<dbReference type="AlphaFoldDB" id="A0A933GLT6"/>
<comment type="caution">
    <text evidence="1">The sequence shown here is derived from an EMBL/GenBank/DDBJ whole genome shotgun (WGS) entry which is preliminary data.</text>
</comment>
<gene>
    <name evidence="1" type="ORF">HY730_01995</name>
</gene>
<protein>
    <submittedName>
        <fullName evidence="1">Uncharacterized protein</fullName>
    </submittedName>
</protein>
<dbReference type="Proteomes" id="UP000772181">
    <property type="component" value="Unassembled WGS sequence"/>
</dbReference>
<proteinExistence type="predicted"/>
<evidence type="ECO:0000313" key="1">
    <source>
        <dbReference type="EMBL" id="MBI4595129.1"/>
    </source>
</evidence>
<accession>A0A933GLT6</accession>
<name>A0A933GLT6_UNCTE</name>